<dbReference type="PANTHER" id="PTHR33991:SF1">
    <property type="entry name" value="DNA REPAIR PROTEIN RECO"/>
    <property type="match status" value="1"/>
</dbReference>
<keyword evidence="2" id="KW-0233">DNA recombination</keyword>
<keyword evidence="1" id="KW-0227">DNA damage</keyword>
<dbReference type="AlphaFoldDB" id="A0A1L5YCN5"/>
<name>A0A1L5YCN5_9EUKA</name>
<evidence type="ECO:0000259" key="4">
    <source>
        <dbReference type="Pfam" id="PF11967"/>
    </source>
</evidence>
<keyword evidence="3" id="KW-0234">DNA repair</keyword>
<feature type="domain" description="DNA replication/recombination mediator RecO N-terminal" evidence="4">
    <location>
        <begin position="13"/>
        <end position="67"/>
    </location>
</feature>
<dbReference type="PANTHER" id="PTHR33991">
    <property type="entry name" value="DNA REPAIR PROTEIN RECO"/>
    <property type="match status" value="1"/>
</dbReference>
<reference evidence="5" key="1">
    <citation type="journal article" date="2017" name="Protist">
        <title>Diversity of the Photosynthetic Paulinella Species, with the Description of Paulinella micropora sp. nov. and the Chromatophore Genome Sequence for strain KR01.</title>
        <authorList>
            <person name="Lhee D."/>
            <person name="Yang E.C."/>
            <person name="Kim J.I."/>
            <person name="Nakayama T."/>
            <person name="Zuccarello G."/>
            <person name="Andersen R.A."/>
            <person name="Yoon H.S."/>
        </authorList>
    </citation>
    <scope>NUCLEOTIDE SEQUENCE</scope>
    <source>
        <strain evidence="5">KR01</strain>
    </source>
</reference>
<dbReference type="SUPFAM" id="SSF50249">
    <property type="entry name" value="Nucleic acid-binding proteins"/>
    <property type="match status" value="1"/>
</dbReference>
<dbReference type="GO" id="GO:0006302">
    <property type="term" value="P:double-strand break repair"/>
    <property type="evidence" value="ECO:0007669"/>
    <property type="project" value="TreeGrafter"/>
</dbReference>
<proteinExistence type="predicted"/>
<protein>
    <submittedName>
        <fullName evidence="5">Recombination protein O (RecO)</fullName>
    </submittedName>
</protein>
<gene>
    <name evidence="5" type="primary">recO</name>
    <name evidence="5" type="ORF">PCKR_700</name>
</gene>
<dbReference type="Pfam" id="PF11967">
    <property type="entry name" value="RecO_N"/>
    <property type="match status" value="1"/>
</dbReference>
<geneLocation type="plastid" evidence="5"/>
<sequence>MNNTVMNKPYVIGLSLRVISFGENDQLLFLLSDKQGLVRLIVPNGRKLQNQTRLILPFCFLKVYIYRTLEPMKVSYVQILYDFSTIVRQLETLSAAQGLIELCMQLLSEPIIGMQEEIMLQFIRLENTIGNPDSPIEALAIAVQSSIHQLMLGGYCLPIHICARTGQRLLPPLEGYNEEWRCSFLLHEGFVLGKCDDTCIILNASEFLLLQQLHRSMIPRLSNGKLIGSRDTWIYLLDIICLWIEAHLPRRISSFEILRNCI</sequence>
<dbReference type="EMBL" id="KX897545">
    <property type="protein sequence ID" value="APP88465.1"/>
    <property type="molecule type" value="Genomic_DNA"/>
</dbReference>
<evidence type="ECO:0000256" key="1">
    <source>
        <dbReference type="ARBA" id="ARBA00022763"/>
    </source>
</evidence>
<accession>A0A1L5YCN5</accession>
<dbReference type="InterPro" id="IPR012340">
    <property type="entry name" value="NA-bd_OB-fold"/>
</dbReference>
<organism evidence="5">
    <name type="scientific">Paulinella micropora</name>
    <dbReference type="NCBI Taxonomy" id="1928728"/>
    <lineage>
        <taxon>Eukaryota</taxon>
        <taxon>Sar</taxon>
        <taxon>Rhizaria</taxon>
        <taxon>Cercozoa</taxon>
        <taxon>Imbricatea</taxon>
        <taxon>Silicofilosea</taxon>
        <taxon>Euglyphida</taxon>
        <taxon>Paulinellidae</taxon>
        <taxon>Paulinella</taxon>
    </lineage>
</organism>
<evidence type="ECO:0000313" key="5">
    <source>
        <dbReference type="EMBL" id="APP88465.1"/>
    </source>
</evidence>
<dbReference type="InterPro" id="IPR022572">
    <property type="entry name" value="DNA_rep/recomb_RecO_N"/>
</dbReference>
<evidence type="ECO:0000256" key="3">
    <source>
        <dbReference type="ARBA" id="ARBA00023204"/>
    </source>
</evidence>
<dbReference type="InterPro" id="IPR003717">
    <property type="entry name" value="RecO"/>
</dbReference>
<dbReference type="GO" id="GO:0006310">
    <property type="term" value="P:DNA recombination"/>
    <property type="evidence" value="ECO:0007669"/>
    <property type="project" value="UniProtKB-KW"/>
</dbReference>
<keyword evidence="5" id="KW-0934">Plastid</keyword>
<evidence type="ECO:0000256" key="2">
    <source>
        <dbReference type="ARBA" id="ARBA00023172"/>
    </source>
</evidence>